<dbReference type="FunFam" id="1.10.10.60:FF:000020">
    <property type="entry name" value="Ceramide synthase 5"/>
    <property type="match status" value="1"/>
</dbReference>
<reference evidence="15 16" key="1">
    <citation type="submission" date="2024-02" db="EMBL/GenBank/DDBJ databases">
        <title>Chromosome-scale genome assembly of the rough periwinkle Littorina saxatilis.</title>
        <authorList>
            <person name="De Jode A."/>
            <person name="Faria R."/>
            <person name="Formenti G."/>
            <person name="Sims Y."/>
            <person name="Smith T.P."/>
            <person name="Tracey A."/>
            <person name="Wood J.M.D."/>
            <person name="Zagrodzka Z.B."/>
            <person name="Johannesson K."/>
            <person name="Butlin R.K."/>
            <person name="Leder E.H."/>
        </authorList>
    </citation>
    <scope>NUCLEOTIDE SEQUENCE [LARGE SCALE GENOMIC DNA]</scope>
    <source>
        <strain evidence="15">Snail1</strain>
        <tissue evidence="15">Muscle</tissue>
    </source>
</reference>
<dbReference type="SMART" id="SM00724">
    <property type="entry name" value="TLC"/>
    <property type="match status" value="1"/>
</dbReference>
<feature type="compositionally biased region" description="Acidic residues" evidence="12">
    <location>
        <begin position="348"/>
        <end position="363"/>
    </location>
</feature>
<organism evidence="15 16">
    <name type="scientific">Littorina saxatilis</name>
    <dbReference type="NCBI Taxonomy" id="31220"/>
    <lineage>
        <taxon>Eukaryota</taxon>
        <taxon>Metazoa</taxon>
        <taxon>Spiralia</taxon>
        <taxon>Lophotrochozoa</taxon>
        <taxon>Mollusca</taxon>
        <taxon>Gastropoda</taxon>
        <taxon>Caenogastropoda</taxon>
        <taxon>Littorinimorpha</taxon>
        <taxon>Littorinoidea</taxon>
        <taxon>Littorinidae</taxon>
        <taxon>Littorina</taxon>
    </lineage>
</organism>
<evidence type="ECO:0000256" key="5">
    <source>
        <dbReference type="ARBA" id="ARBA00022692"/>
    </source>
</evidence>
<dbReference type="InterPro" id="IPR016439">
    <property type="entry name" value="Lag1/Lac1-like"/>
</dbReference>
<dbReference type="PIRSF" id="PIRSF005225">
    <property type="entry name" value="LAG1_LAC1"/>
    <property type="match status" value="1"/>
</dbReference>
<evidence type="ECO:0000256" key="10">
    <source>
        <dbReference type="ARBA" id="ARBA00049036"/>
    </source>
</evidence>
<dbReference type="InterPro" id="IPR001356">
    <property type="entry name" value="HD"/>
</dbReference>
<gene>
    <name evidence="15" type="ORF">V1264_014620</name>
</gene>
<dbReference type="Proteomes" id="UP001374579">
    <property type="component" value="Unassembled WGS sequence"/>
</dbReference>
<feature type="transmembrane region" description="Helical" evidence="13">
    <location>
        <begin position="266"/>
        <end position="289"/>
    </location>
</feature>
<keyword evidence="7 13" id="KW-1133">Transmembrane helix</keyword>
<accession>A0AAN9BSF8</accession>
<evidence type="ECO:0000256" key="7">
    <source>
        <dbReference type="ARBA" id="ARBA00022989"/>
    </source>
</evidence>
<dbReference type="EMBL" id="JBAMIC010000003">
    <property type="protein sequence ID" value="KAK7110802.1"/>
    <property type="molecule type" value="Genomic_DNA"/>
</dbReference>
<sequence length="389" mass="45935">MAAFLDQLNSYLWSEKWWLGDDAKWEDFIPKDPNTYYPRVRDMNWSIPVGMALLLVRYAYESILIVPLANALGISERKQRQLVPNSSLEAAFRKNKGRVPHSEIEKLAKQNDMTERQIERWIFRKRIQSMPSAMYKFKECSWHLLFYTCTFSLGMYALWDKSWLVVTVNCWINWPTQHIDFDIYLFYLVELAFYWSLLFSMLFQKDYQKKDKNEMILHHLVTILLIYFSWACNFVRCGSLVLVVHDVADPWMAIAKMAKYSKNQMVCEVFFGIFIVVWIVSRCFVYPLWVLNASAVEIHDYVTTFPAYWFFNGLLFVLQILHLMWTYLILRIAFQKIQTGALQKDERSESEEEVDETSSEEAETPVAKQAVANGDVKDKPRSRLTQAVK</sequence>
<feature type="transmembrane region" description="Helical" evidence="13">
    <location>
        <begin position="45"/>
        <end position="72"/>
    </location>
</feature>
<comment type="catalytic activity">
    <reaction evidence="10">
        <text>sphinganine + octadecanoyl-CoA = N-(octadecanoyl)-sphinganine + CoA + H(+)</text>
        <dbReference type="Rhea" id="RHEA:36547"/>
        <dbReference type="ChEBI" id="CHEBI:15378"/>
        <dbReference type="ChEBI" id="CHEBI:57287"/>
        <dbReference type="ChEBI" id="CHEBI:57394"/>
        <dbReference type="ChEBI" id="CHEBI:57817"/>
        <dbReference type="ChEBI" id="CHEBI:67033"/>
    </reaction>
    <physiologicalReaction direction="left-to-right" evidence="10">
        <dbReference type="Rhea" id="RHEA:36548"/>
    </physiologicalReaction>
</comment>
<evidence type="ECO:0000256" key="8">
    <source>
        <dbReference type="ARBA" id="ARBA00023098"/>
    </source>
</evidence>
<evidence type="ECO:0000256" key="4">
    <source>
        <dbReference type="ARBA" id="ARBA00022679"/>
    </source>
</evidence>
<evidence type="ECO:0000256" key="12">
    <source>
        <dbReference type="SAM" id="MobiDB-lite"/>
    </source>
</evidence>
<dbReference type="GO" id="GO:0050291">
    <property type="term" value="F:sphingosine N-acyltransferase activity"/>
    <property type="evidence" value="ECO:0007669"/>
    <property type="project" value="InterPro"/>
</dbReference>
<evidence type="ECO:0000259" key="14">
    <source>
        <dbReference type="PROSITE" id="PS50922"/>
    </source>
</evidence>
<comment type="pathway">
    <text evidence="3">Sphingolipid metabolism.</text>
</comment>
<evidence type="ECO:0000313" key="16">
    <source>
        <dbReference type="Proteomes" id="UP001374579"/>
    </source>
</evidence>
<keyword evidence="16" id="KW-1185">Reference proteome</keyword>
<dbReference type="Pfam" id="PF03798">
    <property type="entry name" value="TRAM_LAG1_CLN8"/>
    <property type="match status" value="1"/>
</dbReference>
<feature type="transmembrane region" description="Helical" evidence="13">
    <location>
        <begin position="309"/>
        <end position="330"/>
    </location>
</feature>
<protein>
    <recommendedName>
        <fullName evidence="14">TLC domain-containing protein</fullName>
    </recommendedName>
</protein>
<evidence type="ECO:0000256" key="11">
    <source>
        <dbReference type="PROSITE-ProRule" id="PRU00205"/>
    </source>
</evidence>
<dbReference type="PANTHER" id="PTHR12560">
    <property type="entry name" value="LONGEVITY ASSURANCE FACTOR 1 LAG1"/>
    <property type="match status" value="1"/>
</dbReference>
<dbReference type="PANTHER" id="PTHR12560:SF0">
    <property type="entry name" value="LD18904P"/>
    <property type="match status" value="1"/>
</dbReference>
<dbReference type="GO" id="GO:0046513">
    <property type="term" value="P:ceramide biosynthetic process"/>
    <property type="evidence" value="ECO:0007669"/>
    <property type="project" value="InterPro"/>
</dbReference>
<dbReference type="InterPro" id="IPR006634">
    <property type="entry name" value="TLC-dom"/>
</dbReference>
<keyword evidence="9 11" id="KW-0472">Membrane</keyword>
<keyword evidence="6" id="KW-0256">Endoplasmic reticulum</keyword>
<name>A0AAN9BSF8_9CAEN</name>
<comment type="caution">
    <text evidence="15">The sequence shown here is derived from an EMBL/GenBank/DDBJ whole genome shotgun (WGS) entry which is preliminary data.</text>
</comment>
<evidence type="ECO:0000256" key="9">
    <source>
        <dbReference type="ARBA" id="ARBA00023136"/>
    </source>
</evidence>
<keyword evidence="4" id="KW-0808">Transferase</keyword>
<dbReference type="PROSITE" id="PS50922">
    <property type="entry name" value="TLC"/>
    <property type="match status" value="1"/>
</dbReference>
<proteinExistence type="predicted"/>
<feature type="transmembrane region" description="Helical" evidence="13">
    <location>
        <begin position="140"/>
        <end position="159"/>
    </location>
</feature>
<keyword evidence="5 11" id="KW-0812">Transmembrane</keyword>
<dbReference type="GO" id="GO:0005789">
    <property type="term" value="C:endoplasmic reticulum membrane"/>
    <property type="evidence" value="ECO:0007669"/>
    <property type="project" value="UniProtKB-SubCell"/>
</dbReference>
<feature type="domain" description="TLC" evidence="14">
    <location>
        <begin position="135"/>
        <end position="338"/>
    </location>
</feature>
<keyword evidence="8" id="KW-0443">Lipid metabolism</keyword>
<evidence type="ECO:0000256" key="13">
    <source>
        <dbReference type="SAM" id="Phobius"/>
    </source>
</evidence>
<dbReference type="InterPro" id="IPR009057">
    <property type="entry name" value="Homeodomain-like_sf"/>
</dbReference>
<evidence type="ECO:0000313" key="15">
    <source>
        <dbReference type="EMBL" id="KAK7110802.1"/>
    </source>
</evidence>
<dbReference type="Gene3D" id="1.10.10.60">
    <property type="entry name" value="Homeodomain-like"/>
    <property type="match status" value="1"/>
</dbReference>
<feature type="transmembrane region" description="Helical" evidence="13">
    <location>
        <begin position="183"/>
        <end position="203"/>
    </location>
</feature>
<evidence type="ECO:0000256" key="6">
    <source>
        <dbReference type="ARBA" id="ARBA00022824"/>
    </source>
</evidence>
<dbReference type="CDD" id="cd00086">
    <property type="entry name" value="homeodomain"/>
    <property type="match status" value="1"/>
</dbReference>
<evidence type="ECO:0000256" key="3">
    <source>
        <dbReference type="ARBA" id="ARBA00004991"/>
    </source>
</evidence>
<evidence type="ECO:0000256" key="1">
    <source>
        <dbReference type="ARBA" id="ARBA00004477"/>
    </source>
</evidence>
<comment type="pathway">
    <text evidence="2">Lipid metabolism; sphingolipid metabolism.</text>
</comment>
<dbReference type="AlphaFoldDB" id="A0AAN9BSF8"/>
<dbReference type="GO" id="GO:0003677">
    <property type="term" value="F:DNA binding"/>
    <property type="evidence" value="ECO:0007669"/>
    <property type="project" value="InterPro"/>
</dbReference>
<comment type="subcellular location">
    <subcellularLocation>
        <location evidence="1">Endoplasmic reticulum membrane</location>
        <topology evidence="1">Multi-pass membrane protein</topology>
    </subcellularLocation>
</comment>
<dbReference type="SUPFAM" id="SSF46689">
    <property type="entry name" value="Homeodomain-like"/>
    <property type="match status" value="1"/>
</dbReference>
<feature type="region of interest" description="Disordered" evidence="12">
    <location>
        <begin position="342"/>
        <end position="389"/>
    </location>
</feature>
<evidence type="ECO:0000256" key="2">
    <source>
        <dbReference type="ARBA" id="ARBA00004760"/>
    </source>
</evidence>